<feature type="domain" description="ABC transporter" evidence="11">
    <location>
        <begin position="5"/>
        <end position="238"/>
    </location>
</feature>
<comment type="similarity">
    <text evidence="2 10">Belongs to the ABC transporter superfamily.</text>
</comment>
<dbReference type="InterPro" id="IPR015856">
    <property type="entry name" value="ABC_transpr_CbiO/EcfA_su"/>
</dbReference>
<dbReference type="PROSITE" id="PS50893">
    <property type="entry name" value="ABC_TRANSPORTER_2"/>
    <property type="match status" value="1"/>
</dbReference>
<dbReference type="InterPro" id="IPR005876">
    <property type="entry name" value="Co_trans_ATP-bd"/>
</dbReference>
<keyword evidence="5 10" id="KW-0547">Nucleotide-binding</keyword>
<evidence type="ECO:0000256" key="10">
    <source>
        <dbReference type="RuleBase" id="RU364103"/>
    </source>
</evidence>
<comment type="subcellular location">
    <subcellularLocation>
        <location evidence="1 10">Cell membrane</location>
        <topology evidence="1 10">Peripheral membrane protein</topology>
    </subcellularLocation>
</comment>
<keyword evidence="4 10" id="KW-1003">Cell membrane</keyword>
<evidence type="ECO:0000256" key="1">
    <source>
        <dbReference type="ARBA" id="ARBA00004202"/>
    </source>
</evidence>
<keyword evidence="13" id="KW-1185">Reference proteome</keyword>
<evidence type="ECO:0000256" key="2">
    <source>
        <dbReference type="ARBA" id="ARBA00005417"/>
    </source>
</evidence>
<evidence type="ECO:0000313" key="13">
    <source>
        <dbReference type="Proteomes" id="UP001500665"/>
    </source>
</evidence>
<sequence>MDASLKVSGLAYAYPDGTQALFGVDVAIGKGERVALLGPNGAGKTTFVLHLNGILHGGAGTVHVGGMAVDARDKKALKEVRRRVGLVFQDPDDQLFMPTVAEDVAFGPANLGVRGAELERRVAAALERVGMAHAAGRPPQHLSFGQRRRVAVATVLAMEPEILVLDEPSSNLDPASRRELAEILTSLDVTVLMVTHDLPYAAQLCPRSLVLSGGVIVADGPTHELLADERLLAEHRLELPYGFVVPQRS</sequence>
<comment type="function">
    <text evidence="10">Part of an ABC transporter complex. Responsible for energy coupling to the transport system.</text>
</comment>
<dbReference type="RefSeq" id="WP_344239462.1">
    <property type="nucleotide sequence ID" value="NZ_BAAAHH010000006.1"/>
</dbReference>
<dbReference type="GO" id="GO:0005524">
    <property type="term" value="F:ATP binding"/>
    <property type="evidence" value="ECO:0007669"/>
    <property type="project" value="UniProtKB-KW"/>
</dbReference>
<comment type="caution">
    <text evidence="12">The sequence shown here is derived from an EMBL/GenBank/DDBJ whole genome shotgun (WGS) entry which is preliminary data.</text>
</comment>
<dbReference type="NCBIfam" id="TIGR01166">
    <property type="entry name" value="cbiO"/>
    <property type="match status" value="1"/>
</dbReference>
<dbReference type="EMBL" id="BAAAHH010000006">
    <property type="protein sequence ID" value="GAA0946803.1"/>
    <property type="molecule type" value="Genomic_DNA"/>
</dbReference>
<dbReference type="Gene3D" id="3.40.50.300">
    <property type="entry name" value="P-loop containing nucleotide triphosphate hydrolases"/>
    <property type="match status" value="1"/>
</dbReference>
<evidence type="ECO:0000256" key="4">
    <source>
        <dbReference type="ARBA" id="ARBA00022475"/>
    </source>
</evidence>
<evidence type="ECO:0000256" key="6">
    <source>
        <dbReference type="ARBA" id="ARBA00022840"/>
    </source>
</evidence>
<keyword evidence="6 10" id="KW-0067">ATP-binding</keyword>
<gene>
    <name evidence="12" type="ORF">GCM10009550_21760</name>
</gene>
<dbReference type="PANTHER" id="PTHR43553:SF24">
    <property type="entry name" value="ENERGY-COUPLING FACTOR TRANSPORTER ATP-BINDING PROTEIN ECFA1"/>
    <property type="match status" value="1"/>
</dbReference>
<name>A0ABN1QSB9_9ACTN</name>
<dbReference type="SUPFAM" id="SSF52540">
    <property type="entry name" value="P-loop containing nucleoside triphosphate hydrolases"/>
    <property type="match status" value="1"/>
</dbReference>
<evidence type="ECO:0000256" key="9">
    <source>
        <dbReference type="ARBA" id="ARBA00025157"/>
    </source>
</evidence>
<keyword evidence="3 10" id="KW-0813">Transport</keyword>
<evidence type="ECO:0000259" key="11">
    <source>
        <dbReference type="PROSITE" id="PS50893"/>
    </source>
</evidence>
<accession>A0ABN1QSB9</accession>
<dbReference type="CDD" id="cd03225">
    <property type="entry name" value="ABC_cobalt_CbiO_domain1"/>
    <property type="match status" value="1"/>
</dbReference>
<evidence type="ECO:0000256" key="7">
    <source>
        <dbReference type="ARBA" id="ARBA00022967"/>
    </source>
</evidence>
<proteinExistence type="inferred from homology"/>
<keyword evidence="7" id="KW-1278">Translocase</keyword>
<keyword evidence="8 10" id="KW-0472">Membrane</keyword>
<dbReference type="Proteomes" id="UP001500665">
    <property type="component" value="Unassembled WGS sequence"/>
</dbReference>
<protein>
    <recommendedName>
        <fullName evidence="10">ABC transporter ATP-binding protein</fullName>
    </recommendedName>
</protein>
<dbReference type="SMART" id="SM00382">
    <property type="entry name" value="AAA"/>
    <property type="match status" value="1"/>
</dbReference>
<comment type="function">
    <text evidence="9">Probably part of an ABC transporter complex. Responsible for energy coupling to the transport system.</text>
</comment>
<dbReference type="PROSITE" id="PS00211">
    <property type="entry name" value="ABC_TRANSPORTER_1"/>
    <property type="match status" value="1"/>
</dbReference>
<dbReference type="InterPro" id="IPR027417">
    <property type="entry name" value="P-loop_NTPase"/>
</dbReference>
<reference evidence="12 13" key="1">
    <citation type="journal article" date="2019" name="Int. J. Syst. Evol. Microbiol.">
        <title>The Global Catalogue of Microorganisms (GCM) 10K type strain sequencing project: providing services to taxonomists for standard genome sequencing and annotation.</title>
        <authorList>
            <consortium name="The Broad Institute Genomics Platform"/>
            <consortium name="The Broad Institute Genome Sequencing Center for Infectious Disease"/>
            <person name="Wu L."/>
            <person name="Ma J."/>
        </authorList>
    </citation>
    <scope>NUCLEOTIDE SEQUENCE [LARGE SCALE GENOMIC DNA]</scope>
    <source>
        <strain evidence="12 13">JCM 10696</strain>
    </source>
</reference>
<dbReference type="InterPro" id="IPR050095">
    <property type="entry name" value="ECF_ABC_transporter_ATP-bd"/>
</dbReference>
<dbReference type="InterPro" id="IPR017871">
    <property type="entry name" value="ABC_transporter-like_CS"/>
</dbReference>
<dbReference type="Pfam" id="PF00005">
    <property type="entry name" value="ABC_tran"/>
    <property type="match status" value="1"/>
</dbReference>
<evidence type="ECO:0000256" key="8">
    <source>
        <dbReference type="ARBA" id="ARBA00023136"/>
    </source>
</evidence>
<dbReference type="PANTHER" id="PTHR43553">
    <property type="entry name" value="HEAVY METAL TRANSPORTER"/>
    <property type="match status" value="1"/>
</dbReference>
<organism evidence="12 13">
    <name type="scientific">Actinocorallia libanotica</name>
    <dbReference type="NCBI Taxonomy" id="46162"/>
    <lineage>
        <taxon>Bacteria</taxon>
        <taxon>Bacillati</taxon>
        <taxon>Actinomycetota</taxon>
        <taxon>Actinomycetes</taxon>
        <taxon>Streptosporangiales</taxon>
        <taxon>Thermomonosporaceae</taxon>
        <taxon>Actinocorallia</taxon>
    </lineage>
</organism>
<evidence type="ECO:0000256" key="3">
    <source>
        <dbReference type="ARBA" id="ARBA00022448"/>
    </source>
</evidence>
<evidence type="ECO:0000313" key="12">
    <source>
        <dbReference type="EMBL" id="GAA0946803.1"/>
    </source>
</evidence>
<dbReference type="InterPro" id="IPR003593">
    <property type="entry name" value="AAA+_ATPase"/>
</dbReference>
<dbReference type="InterPro" id="IPR003439">
    <property type="entry name" value="ABC_transporter-like_ATP-bd"/>
</dbReference>
<evidence type="ECO:0000256" key="5">
    <source>
        <dbReference type="ARBA" id="ARBA00022741"/>
    </source>
</evidence>